<keyword evidence="3" id="KW-1185">Reference proteome</keyword>
<feature type="region of interest" description="Disordered" evidence="1">
    <location>
        <begin position="1"/>
        <end position="22"/>
    </location>
</feature>
<evidence type="ECO:0000313" key="2">
    <source>
        <dbReference type="EMBL" id="THC95587.1"/>
    </source>
</evidence>
<proteinExistence type="predicted"/>
<accession>A0A4S3JLK0</accession>
<evidence type="ECO:0000313" key="3">
    <source>
        <dbReference type="Proteomes" id="UP000308092"/>
    </source>
</evidence>
<feature type="compositionally biased region" description="Polar residues" evidence="1">
    <location>
        <begin position="1"/>
        <end position="17"/>
    </location>
</feature>
<gene>
    <name evidence="2" type="ORF">EYZ11_004959</name>
</gene>
<dbReference type="Proteomes" id="UP000308092">
    <property type="component" value="Unassembled WGS sequence"/>
</dbReference>
<organism evidence="2 3">
    <name type="scientific">Aspergillus tanneri</name>
    <dbReference type="NCBI Taxonomy" id="1220188"/>
    <lineage>
        <taxon>Eukaryota</taxon>
        <taxon>Fungi</taxon>
        <taxon>Dikarya</taxon>
        <taxon>Ascomycota</taxon>
        <taxon>Pezizomycotina</taxon>
        <taxon>Eurotiomycetes</taxon>
        <taxon>Eurotiomycetidae</taxon>
        <taxon>Eurotiales</taxon>
        <taxon>Aspergillaceae</taxon>
        <taxon>Aspergillus</taxon>
        <taxon>Aspergillus subgen. Circumdati</taxon>
    </lineage>
</organism>
<evidence type="ECO:0000256" key="1">
    <source>
        <dbReference type="SAM" id="MobiDB-lite"/>
    </source>
</evidence>
<dbReference type="VEuPathDB" id="FungiDB:EYZ11_004959"/>
<protein>
    <submittedName>
        <fullName evidence="2">Uncharacterized protein</fullName>
    </submittedName>
</protein>
<dbReference type="EMBL" id="SOSA01000151">
    <property type="protein sequence ID" value="THC95587.1"/>
    <property type="molecule type" value="Genomic_DNA"/>
</dbReference>
<reference evidence="2 3" key="1">
    <citation type="submission" date="2019-03" db="EMBL/GenBank/DDBJ databases">
        <title>The genome sequence of a newly discovered highly antifungal drug resistant Aspergillus species, Aspergillus tanneri NIH 1004.</title>
        <authorList>
            <person name="Mounaud S."/>
            <person name="Singh I."/>
            <person name="Joardar V."/>
            <person name="Pakala S."/>
            <person name="Pakala S."/>
            <person name="Venepally P."/>
            <person name="Hoover J."/>
            <person name="Nierman W."/>
            <person name="Chung J."/>
            <person name="Losada L."/>
        </authorList>
    </citation>
    <scope>NUCLEOTIDE SEQUENCE [LARGE SCALE GENOMIC DNA]</scope>
    <source>
        <strain evidence="2 3">NIH1004</strain>
    </source>
</reference>
<sequence length="60" mass="6628">MEIPSQSKQTGRQQTTAHAAYERDTGALDGYLISRQLNAGSFDSPKAEQYRCSVVCIIHV</sequence>
<name>A0A4S3JLK0_9EURO</name>
<comment type="caution">
    <text evidence="2">The sequence shown here is derived from an EMBL/GenBank/DDBJ whole genome shotgun (WGS) entry which is preliminary data.</text>
</comment>
<dbReference type="AlphaFoldDB" id="A0A4S3JLK0"/>